<evidence type="ECO:0000313" key="3">
    <source>
        <dbReference type="Proteomes" id="UP000284112"/>
    </source>
</evidence>
<organism evidence="2 3">
    <name type="scientific">Dorea longicatena</name>
    <dbReference type="NCBI Taxonomy" id="88431"/>
    <lineage>
        <taxon>Bacteria</taxon>
        <taxon>Bacillati</taxon>
        <taxon>Bacillota</taxon>
        <taxon>Clostridia</taxon>
        <taxon>Lachnospirales</taxon>
        <taxon>Lachnospiraceae</taxon>
        <taxon>Dorea</taxon>
    </lineage>
</organism>
<comment type="caution">
    <text evidence="2">The sequence shown here is derived from an EMBL/GenBank/DDBJ whole genome shotgun (WGS) entry which is preliminary data.</text>
</comment>
<evidence type="ECO:0000256" key="1">
    <source>
        <dbReference type="SAM" id="MobiDB-lite"/>
    </source>
</evidence>
<accession>A0A414S0T9</accession>
<evidence type="ECO:0000313" key="2">
    <source>
        <dbReference type="EMBL" id="RHG07300.1"/>
    </source>
</evidence>
<proteinExistence type="predicted"/>
<gene>
    <name evidence="2" type="ORF">DW641_09925</name>
</gene>
<dbReference type="EMBL" id="QRHW01000016">
    <property type="protein sequence ID" value="RHG07300.1"/>
    <property type="molecule type" value="Genomic_DNA"/>
</dbReference>
<sequence>MNLGKLQDGEHGKRKKACGNRKKKKKLIDNDDFSRYLYVTQMKHTPIFLNENRKKRRKLCAYCTKTCVKIITYIDKMQK</sequence>
<feature type="compositionally biased region" description="Basic residues" evidence="1">
    <location>
        <begin position="12"/>
        <end position="23"/>
    </location>
</feature>
<name>A0A414S0T9_9FIRM</name>
<dbReference type="RefSeq" id="WP_118309782.1">
    <property type="nucleotide sequence ID" value="NZ_QRHW01000016.1"/>
</dbReference>
<dbReference type="Proteomes" id="UP000284112">
    <property type="component" value="Unassembled WGS sequence"/>
</dbReference>
<feature type="region of interest" description="Disordered" evidence="1">
    <location>
        <begin position="1"/>
        <end position="23"/>
    </location>
</feature>
<reference evidence="2 3" key="1">
    <citation type="submission" date="2018-08" db="EMBL/GenBank/DDBJ databases">
        <title>A genome reference for cultivated species of the human gut microbiota.</title>
        <authorList>
            <person name="Zou Y."/>
            <person name="Xue W."/>
            <person name="Luo G."/>
        </authorList>
    </citation>
    <scope>NUCLEOTIDE SEQUENCE [LARGE SCALE GENOMIC DNA]</scope>
    <source>
        <strain evidence="2 3">AM23-13</strain>
    </source>
</reference>
<protein>
    <submittedName>
        <fullName evidence="2">Uncharacterized protein</fullName>
    </submittedName>
</protein>
<dbReference type="AlphaFoldDB" id="A0A414S0T9"/>